<comment type="similarity">
    <text evidence="7">Belongs to the TonB-dependent receptor family.</text>
</comment>
<dbReference type="InterPro" id="IPR023996">
    <property type="entry name" value="TonB-dep_OMP_SusC/RagA"/>
</dbReference>
<evidence type="ECO:0000256" key="1">
    <source>
        <dbReference type="ARBA" id="ARBA00004571"/>
    </source>
</evidence>
<keyword evidence="5 7" id="KW-0472">Membrane</keyword>
<evidence type="ECO:0000256" key="6">
    <source>
        <dbReference type="ARBA" id="ARBA00023237"/>
    </source>
</evidence>
<dbReference type="EMBL" id="FNGS01000002">
    <property type="protein sequence ID" value="SDL40029.1"/>
    <property type="molecule type" value="Genomic_DNA"/>
</dbReference>
<feature type="domain" description="TonB-dependent receptor plug" evidence="8">
    <location>
        <begin position="153"/>
        <end position="261"/>
    </location>
</feature>
<accession>A0A1G9JR52</accession>
<dbReference type="PROSITE" id="PS52016">
    <property type="entry name" value="TONB_DEPENDENT_REC_3"/>
    <property type="match status" value="1"/>
</dbReference>
<dbReference type="NCBIfam" id="TIGR04056">
    <property type="entry name" value="OMP_RagA_SusC"/>
    <property type="match status" value="1"/>
</dbReference>
<evidence type="ECO:0000256" key="2">
    <source>
        <dbReference type="ARBA" id="ARBA00022448"/>
    </source>
</evidence>
<comment type="subcellular location">
    <subcellularLocation>
        <location evidence="1 7">Cell outer membrane</location>
        <topology evidence="1 7">Multi-pass membrane protein</topology>
    </subcellularLocation>
</comment>
<evidence type="ECO:0000256" key="3">
    <source>
        <dbReference type="ARBA" id="ARBA00022452"/>
    </source>
</evidence>
<name>A0A1G9JR52_9BACT</name>
<dbReference type="GO" id="GO:0009279">
    <property type="term" value="C:cell outer membrane"/>
    <property type="evidence" value="ECO:0007669"/>
    <property type="project" value="UniProtKB-SubCell"/>
</dbReference>
<protein>
    <submittedName>
        <fullName evidence="9">TonB-linked outer membrane protein, SusC/RagA family</fullName>
    </submittedName>
</protein>
<dbReference type="InterPro" id="IPR039426">
    <property type="entry name" value="TonB-dep_rcpt-like"/>
</dbReference>
<dbReference type="AlphaFoldDB" id="A0A1G9JR52"/>
<dbReference type="InterPro" id="IPR037066">
    <property type="entry name" value="Plug_dom_sf"/>
</dbReference>
<dbReference type="Proteomes" id="UP000198901">
    <property type="component" value="Unassembled WGS sequence"/>
</dbReference>
<keyword evidence="6 7" id="KW-0998">Cell outer membrane</keyword>
<dbReference type="InterPro" id="IPR012910">
    <property type="entry name" value="Plug_dom"/>
</dbReference>
<evidence type="ECO:0000256" key="5">
    <source>
        <dbReference type="ARBA" id="ARBA00023136"/>
    </source>
</evidence>
<dbReference type="SUPFAM" id="SSF49464">
    <property type="entry name" value="Carboxypeptidase regulatory domain-like"/>
    <property type="match status" value="1"/>
</dbReference>
<evidence type="ECO:0000313" key="10">
    <source>
        <dbReference type="Proteomes" id="UP000198901"/>
    </source>
</evidence>
<dbReference type="InterPro" id="IPR008969">
    <property type="entry name" value="CarboxyPept-like_regulatory"/>
</dbReference>
<reference evidence="9 10" key="1">
    <citation type="submission" date="2016-10" db="EMBL/GenBank/DDBJ databases">
        <authorList>
            <person name="de Groot N.N."/>
        </authorList>
    </citation>
    <scope>NUCLEOTIDE SEQUENCE [LARGE SCALE GENOMIC DNA]</scope>
    <source>
        <strain evidence="9 10">DSM 21668</strain>
    </source>
</reference>
<dbReference type="STRING" id="563176.SAMN04488090_0724"/>
<dbReference type="InterPro" id="IPR023997">
    <property type="entry name" value="TonB-dep_OMP_SusC/RagA_CS"/>
</dbReference>
<dbReference type="SUPFAM" id="SSF56935">
    <property type="entry name" value="Porins"/>
    <property type="match status" value="1"/>
</dbReference>
<dbReference type="FunFam" id="2.170.130.10:FF:000008">
    <property type="entry name" value="SusC/RagA family TonB-linked outer membrane protein"/>
    <property type="match status" value="1"/>
</dbReference>
<organism evidence="9 10">
    <name type="scientific">Siphonobacter aquaeclarae</name>
    <dbReference type="NCBI Taxonomy" id="563176"/>
    <lineage>
        <taxon>Bacteria</taxon>
        <taxon>Pseudomonadati</taxon>
        <taxon>Bacteroidota</taxon>
        <taxon>Cytophagia</taxon>
        <taxon>Cytophagales</taxon>
        <taxon>Cytophagaceae</taxon>
        <taxon>Siphonobacter</taxon>
    </lineage>
</organism>
<keyword evidence="4 7" id="KW-0812">Transmembrane</keyword>
<keyword evidence="10" id="KW-1185">Reference proteome</keyword>
<proteinExistence type="inferred from homology"/>
<dbReference type="Gene3D" id="2.40.170.20">
    <property type="entry name" value="TonB-dependent receptor, beta-barrel domain"/>
    <property type="match status" value="1"/>
</dbReference>
<gene>
    <name evidence="9" type="ORF">SAMN04488090_0724</name>
</gene>
<dbReference type="InterPro" id="IPR036942">
    <property type="entry name" value="Beta-barrel_TonB_sf"/>
</dbReference>
<evidence type="ECO:0000256" key="7">
    <source>
        <dbReference type="PROSITE-ProRule" id="PRU01360"/>
    </source>
</evidence>
<dbReference type="Pfam" id="PF07715">
    <property type="entry name" value="Plug"/>
    <property type="match status" value="1"/>
</dbReference>
<evidence type="ECO:0000259" key="8">
    <source>
        <dbReference type="Pfam" id="PF07715"/>
    </source>
</evidence>
<evidence type="ECO:0000256" key="4">
    <source>
        <dbReference type="ARBA" id="ARBA00022692"/>
    </source>
</evidence>
<sequence>MKLFSISGGQDNCVNTIPFRTYLTGIFPPKREHHRLIPKLILLCFLLSTIPHHSGYGRAIDISISGSVLNEQGQPVIGANILVKGTRSGTMTDVNGNFKLQVAGTPVVLVVSSVGYQSQEVNTGNRTQIQIVLKADEKALDEVVVIGYGKSTRKDLTGAVGQVAMAEMEKAPVKSFDDALAGRVAGVMVSSGDGQPGSNNNIVIRGGNSVTQSNAPLYVVDGFPIADLDFNTINPSDIESITVLKDASATAIYGARGANGVIIVTTKRGKRGNLQINYDAYYGIQQATKTIPLMDPYNFVKYQIELAKAKASTFDPTQVYLTGPNLTLDDYKKIKGLNFQDEIFRTAPMQNHSISLRGGNDKTTYSVSGNIFRQDGILINTGFKRNQGRVVIDQTINAKLKAGINLNYSNSLGYGDIPSSITRSQPSSSSMYNIWGYRPVTGNSDVDLLNDLFDPLSLSSDNSSVNPLVNAKNILRQNSNDNLLYNAYLEYAISDKWKLKITGGESRSTYRTEAFNNSRTNLGNTLMPAQVNGWIYNNSSNTWLNENTLTYTNTFAKDHNLVVLAGITAQGNRMSNRGFYASLVPNESLGLDGLDESTSISATSTSSAWKLASFLGRINYDFRSKYLITASIRSDGSSKFSQKKQWGYFPSAAVAWNIDQENFMKNIRSVSEAKIRAGYGVTGNNQIDNFAYLTQLNFGLGNGYSYNNATPSLGTAIKTIGNPDLMWESTTQLDVGLDLGLLNQRINLSIDYYRKKTSHLLLNAQMPYTTGVSSAFVNVGSTENKGLEISVKSAILKRRNFSWSANFNISFNTNKLLSLANGQNTLLSSVAQIYPTLYPYIARVGQPIGQMNGLIWEGVYQYSDFNQQADGTYVLKDGVPANGKARTSIQPGDIKYQDRNGDMNITSDDNTVIGRGLPKHIGGFTNTLSFRRFDLSVFFQWVYGNNIINSNRLFFEGNIRASTSLNQFASYEDRWSNENQTSRNFRSGGEGVPFYSTRLIEDGSFLRLKTISLGYNFSEKILRPIGISRLRAYASAQNVFTWTKYTGFDPEVSVAQSALTPGFDYAPYPRAMTVTAGINVAF</sequence>
<keyword evidence="3 7" id="KW-1134">Transmembrane beta strand</keyword>
<dbReference type="Gene3D" id="2.60.40.1120">
    <property type="entry name" value="Carboxypeptidase-like, regulatory domain"/>
    <property type="match status" value="1"/>
</dbReference>
<dbReference type="Pfam" id="PF13715">
    <property type="entry name" value="CarbopepD_reg_2"/>
    <property type="match status" value="1"/>
</dbReference>
<dbReference type="NCBIfam" id="TIGR04057">
    <property type="entry name" value="SusC_RagA_signa"/>
    <property type="match status" value="1"/>
</dbReference>
<evidence type="ECO:0000313" key="9">
    <source>
        <dbReference type="EMBL" id="SDL40029.1"/>
    </source>
</evidence>
<dbReference type="Gene3D" id="2.170.130.10">
    <property type="entry name" value="TonB-dependent receptor, plug domain"/>
    <property type="match status" value="1"/>
</dbReference>
<dbReference type="OrthoDB" id="9768177at2"/>
<keyword evidence="2 7" id="KW-0813">Transport</keyword>
<dbReference type="RefSeq" id="WP_093197931.1">
    <property type="nucleotide sequence ID" value="NZ_FNGS01000002.1"/>
</dbReference>